<evidence type="ECO:0000313" key="3">
    <source>
        <dbReference type="EMBL" id="QCD41958.1"/>
    </source>
</evidence>
<organism evidence="3 4">
    <name type="scientific">Duncaniella dubosii</name>
    <dbReference type="NCBI Taxonomy" id="2518971"/>
    <lineage>
        <taxon>Bacteria</taxon>
        <taxon>Pseudomonadati</taxon>
        <taxon>Bacteroidota</taxon>
        <taxon>Bacteroidia</taxon>
        <taxon>Bacteroidales</taxon>
        <taxon>Muribaculaceae</taxon>
        <taxon>Duncaniella</taxon>
    </lineage>
</organism>
<dbReference type="InterPro" id="IPR001943">
    <property type="entry name" value="UVR_dom"/>
</dbReference>
<feature type="region of interest" description="Disordered" evidence="1">
    <location>
        <begin position="142"/>
        <end position="164"/>
    </location>
</feature>
<evidence type="ECO:0000256" key="1">
    <source>
        <dbReference type="SAM" id="MobiDB-lite"/>
    </source>
</evidence>
<dbReference type="RefSeq" id="WP_136414857.1">
    <property type="nucleotide sequence ID" value="NZ_CP039396.1"/>
</dbReference>
<dbReference type="KEGG" id="ddb:E7747_06475"/>
<dbReference type="PROSITE" id="PS51658">
    <property type="entry name" value="BFN"/>
    <property type="match status" value="1"/>
</dbReference>
<keyword evidence="4" id="KW-1185">Reference proteome</keyword>
<dbReference type="SUPFAM" id="SSF103256">
    <property type="entry name" value="Hypothetical protein TM0160"/>
    <property type="match status" value="1"/>
</dbReference>
<dbReference type="AlphaFoldDB" id="A0A4V1D368"/>
<gene>
    <name evidence="3" type="ORF">E7747_06475</name>
</gene>
<dbReference type="InterPro" id="IPR036104">
    <property type="entry name" value="BFN_sf"/>
</dbReference>
<dbReference type="Pfam" id="PF02577">
    <property type="entry name" value="BFN_dom"/>
    <property type="match status" value="1"/>
</dbReference>
<proteinExistence type="predicted"/>
<feature type="domain" description="BFN" evidence="2">
    <location>
        <begin position="7"/>
        <end position="139"/>
    </location>
</feature>
<evidence type="ECO:0000313" key="4">
    <source>
        <dbReference type="Proteomes" id="UP000297149"/>
    </source>
</evidence>
<dbReference type="Gene3D" id="3.10.690.10">
    <property type="entry name" value="Bifunctional nuclease domain"/>
    <property type="match status" value="1"/>
</dbReference>
<accession>A0A4V1D368</accession>
<feature type="compositionally biased region" description="Acidic residues" evidence="1">
    <location>
        <begin position="145"/>
        <end position="158"/>
    </location>
</feature>
<dbReference type="InterPro" id="IPR003729">
    <property type="entry name" value="Bi_nuclease_dom"/>
</dbReference>
<dbReference type="GO" id="GO:0004518">
    <property type="term" value="F:nuclease activity"/>
    <property type="evidence" value="ECO:0007669"/>
    <property type="project" value="InterPro"/>
</dbReference>
<dbReference type="EMBL" id="CP039396">
    <property type="protein sequence ID" value="QCD41958.1"/>
    <property type="molecule type" value="Genomic_DNA"/>
</dbReference>
<protein>
    <recommendedName>
        <fullName evidence="2">BFN domain-containing protein</fullName>
    </recommendedName>
</protein>
<dbReference type="Pfam" id="PF02151">
    <property type="entry name" value="UVR"/>
    <property type="match status" value="1"/>
</dbReference>
<evidence type="ECO:0000259" key="2">
    <source>
        <dbReference type="PROSITE" id="PS51658"/>
    </source>
</evidence>
<name>A0A4V1D368_9BACT</name>
<dbReference type="Proteomes" id="UP000297149">
    <property type="component" value="Chromosome"/>
</dbReference>
<reference evidence="4" key="1">
    <citation type="submission" date="2019-02" db="EMBL/GenBank/DDBJ databases">
        <title>Isolation and identification of novel species under the genus Muribaculum.</title>
        <authorList>
            <person name="Miyake S."/>
            <person name="Ding Y."/>
            <person name="Low A."/>
            <person name="Soh M."/>
            <person name="Seedorf H."/>
        </authorList>
    </citation>
    <scope>NUCLEOTIDE SEQUENCE [LARGE SCALE GENOMIC DNA]</scope>
    <source>
        <strain evidence="4">H5</strain>
    </source>
</reference>
<sequence>MAENDDRIRLKVMGLSYSQIQTGAYALILAQVGGPYRIPVVIGAAEAQSIAIKMESIIPPRPMTHDIFVSFAHAFGVKLVEVFIYRFEDGIFSSEMTFSDGERTITIDSRTSDAIAIAMRTGAPIFTTPEILDETGFEMEIKEEGDSDEDSGLEPMDEDGIREPKLENYAIEELEKTLQKLIDNEEYEEAARVAEILKRKRDESQP</sequence>